<gene>
    <name evidence="1" type="ORF">GCK32_007973</name>
</gene>
<sequence>MALLWLQLSSQGQLCLQEDVLGTESHKYWLEKNLILVSSISQCRMDSPLSRPNTPDDWNDLCADEDDISHVVQNRKDVNEELREVKSLLEDLIEESVDGNVIREQKAAQQYGKELQLQIEQMERAPRPPFETINHLRQRIERTNELYRRQFVWQMENMIRFTTDA</sequence>
<comment type="caution">
    <text evidence="1">The sequence shown here is derived from an EMBL/GenBank/DDBJ whole genome shotgun (WGS) entry which is preliminary data.</text>
</comment>
<name>A0AAN8F766_TRICO</name>
<evidence type="ECO:0000313" key="1">
    <source>
        <dbReference type="EMBL" id="KAK5970719.1"/>
    </source>
</evidence>
<evidence type="ECO:0000313" key="2">
    <source>
        <dbReference type="Proteomes" id="UP001331761"/>
    </source>
</evidence>
<dbReference type="Proteomes" id="UP001331761">
    <property type="component" value="Unassembled WGS sequence"/>
</dbReference>
<dbReference type="EMBL" id="WIXE01018678">
    <property type="protein sequence ID" value="KAK5970719.1"/>
    <property type="molecule type" value="Genomic_DNA"/>
</dbReference>
<accession>A0AAN8F766</accession>
<dbReference type="AlphaFoldDB" id="A0AAN8F766"/>
<keyword evidence="2" id="KW-1185">Reference proteome</keyword>
<reference evidence="1 2" key="1">
    <citation type="submission" date="2019-10" db="EMBL/GenBank/DDBJ databases">
        <title>Assembly and Annotation for the nematode Trichostrongylus colubriformis.</title>
        <authorList>
            <person name="Martin J."/>
        </authorList>
    </citation>
    <scope>NUCLEOTIDE SEQUENCE [LARGE SCALE GENOMIC DNA]</scope>
    <source>
        <strain evidence="1">G859</strain>
        <tissue evidence="1">Whole worm</tissue>
    </source>
</reference>
<organism evidence="1 2">
    <name type="scientific">Trichostrongylus colubriformis</name>
    <name type="common">Black scour worm</name>
    <dbReference type="NCBI Taxonomy" id="6319"/>
    <lineage>
        <taxon>Eukaryota</taxon>
        <taxon>Metazoa</taxon>
        <taxon>Ecdysozoa</taxon>
        <taxon>Nematoda</taxon>
        <taxon>Chromadorea</taxon>
        <taxon>Rhabditida</taxon>
        <taxon>Rhabditina</taxon>
        <taxon>Rhabditomorpha</taxon>
        <taxon>Strongyloidea</taxon>
        <taxon>Trichostrongylidae</taxon>
        <taxon>Trichostrongylus</taxon>
    </lineage>
</organism>
<proteinExistence type="predicted"/>
<protein>
    <submittedName>
        <fullName evidence="1">Uncharacterized protein</fullName>
    </submittedName>
</protein>